<dbReference type="NCBIfam" id="TIGR00562">
    <property type="entry name" value="proto_IX_ox"/>
    <property type="match status" value="1"/>
</dbReference>
<evidence type="ECO:0000256" key="7">
    <source>
        <dbReference type="ARBA" id="ARBA00023002"/>
    </source>
</evidence>
<feature type="domain" description="Amine oxidase" evidence="12">
    <location>
        <begin position="42"/>
        <end position="556"/>
    </location>
</feature>
<dbReference type="SUPFAM" id="SSF54373">
    <property type="entry name" value="FAD-linked reductases, C-terminal domain"/>
    <property type="match status" value="1"/>
</dbReference>
<keyword evidence="9 11" id="KW-0627">Porphyrin biosynthesis</keyword>
<dbReference type="SUPFAM" id="SSF51905">
    <property type="entry name" value="FAD/NAD(P)-binding domain"/>
    <property type="match status" value="1"/>
</dbReference>
<comment type="subcellular location">
    <subcellularLocation>
        <location evidence="11">Mitochondrion inner membrane</location>
    </subcellularLocation>
</comment>
<organism evidence="13 14">
    <name type="scientific">Aspergillus aculeatus (strain ATCC 16872 / CBS 172.66 / WB 5094)</name>
    <dbReference type="NCBI Taxonomy" id="690307"/>
    <lineage>
        <taxon>Eukaryota</taxon>
        <taxon>Fungi</taxon>
        <taxon>Dikarya</taxon>
        <taxon>Ascomycota</taxon>
        <taxon>Pezizomycotina</taxon>
        <taxon>Eurotiomycetes</taxon>
        <taxon>Eurotiomycetidae</taxon>
        <taxon>Eurotiales</taxon>
        <taxon>Aspergillaceae</taxon>
        <taxon>Aspergillus</taxon>
        <taxon>Aspergillus subgen. Circumdati</taxon>
    </lineage>
</organism>
<keyword evidence="6 11" id="KW-0274">FAD</keyword>
<evidence type="ECO:0000256" key="11">
    <source>
        <dbReference type="RuleBase" id="RU367069"/>
    </source>
</evidence>
<comment type="cofactor">
    <cofactor evidence="11">
        <name>FAD</name>
        <dbReference type="ChEBI" id="CHEBI:57692"/>
    </cofactor>
    <text evidence="11">Binds 1 FAD per subunit.</text>
</comment>
<sequence>MRLVCSSKVALRVARAPLVRSGNGNRYLHTERYNAAVIGGGITGLTAAYRLMRDPACKKVTLYESQPRLGGWMQSDKVTLDSADSGVGDLILERGPRTLRAGFPTCFPLLDMMSELDLLGDVVVTAKSSPAATNRYIYFPDHLVRIPQPRPDQSWLQNLSELWNTVTKEPLFDGVAKDALHEYWDPAPMSDQRDESIADFISRRFGAKVADNLVSAVMAGIFAGDIDRLSARTLMGALRMREENGSILKELLLDGLAGRSYWKMDDLMALQSLGAEKGPEYWKSLKSLLSGASVFTLKEGLEQFPRAIAKRLQESEKAEVIISANIRYMMHDSSTDKIMIDQGTDGPQSYDRVISTIKPLSMAKMIPQWMAKSRFYPTESVKHFRADENNYAVTVMVVNLYYKAEDNLDIPRGFGYLIPRSVSYEQNPELALGVIFGNETSVGQDTVGNTKLTVMLGGHWWDGLPKSSLPNHDQACSHARAVLQRHLKITAEPLEAKSYLHVDAIPQYTVDHLDRMHALSQAVRKEFHHRLTLAGSWYGTSGNGVLDCVRQGYLAASYGVGRKLTVGQTLSPWKGYNYENWELEGGIVTSPVRFADIGKSERRCL</sequence>
<proteinExistence type="inferred from homology"/>
<protein>
    <recommendedName>
        <fullName evidence="4 11">Protoporphyrinogen oxidase</fullName>
        <ecNumber evidence="4 11">1.3.3.4</ecNumber>
    </recommendedName>
</protein>
<dbReference type="InterPro" id="IPR050464">
    <property type="entry name" value="Zeta_carotene_desat/Oxidored"/>
</dbReference>
<keyword evidence="14" id="KW-1185">Reference proteome</keyword>
<dbReference type="GO" id="GO:0004729">
    <property type="term" value="F:oxygen-dependent protoporphyrinogen oxidase activity"/>
    <property type="evidence" value="ECO:0007669"/>
    <property type="project" value="UniProtKB-UniRule"/>
</dbReference>
<dbReference type="AlphaFoldDB" id="A0A1L9X2I8"/>
<dbReference type="InterPro" id="IPR036188">
    <property type="entry name" value="FAD/NAD-bd_sf"/>
</dbReference>
<dbReference type="EMBL" id="KV878972">
    <property type="protein sequence ID" value="OJK02692.1"/>
    <property type="molecule type" value="Genomic_DNA"/>
</dbReference>
<dbReference type="GO" id="GO:0005743">
    <property type="term" value="C:mitochondrial inner membrane"/>
    <property type="evidence" value="ECO:0007669"/>
    <property type="project" value="UniProtKB-SubCell"/>
</dbReference>
<evidence type="ECO:0000256" key="1">
    <source>
        <dbReference type="ARBA" id="ARBA00002600"/>
    </source>
</evidence>
<dbReference type="OMA" id="EHNQAVQ"/>
<dbReference type="STRING" id="690307.A0A1L9X2I8"/>
<comment type="pathway">
    <text evidence="2 11">Porphyrin-containing compound metabolism; protoporphyrin-IX biosynthesis; protoporphyrin-IX from protoporphyrinogen-IX: step 1/1.</text>
</comment>
<accession>A0A1L9X2I8</accession>
<dbReference type="PANTHER" id="PTHR42923:SF3">
    <property type="entry name" value="PROTOPORPHYRINOGEN OXIDASE"/>
    <property type="match status" value="1"/>
</dbReference>
<dbReference type="Gene3D" id="3.50.50.60">
    <property type="entry name" value="FAD/NAD(P)-binding domain"/>
    <property type="match status" value="1"/>
</dbReference>
<evidence type="ECO:0000256" key="6">
    <source>
        <dbReference type="ARBA" id="ARBA00022827"/>
    </source>
</evidence>
<evidence type="ECO:0000256" key="3">
    <source>
        <dbReference type="ARBA" id="ARBA00010551"/>
    </source>
</evidence>
<dbReference type="GO" id="GO:0006782">
    <property type="term" value="P:protoporphyrinogen IX biosynthetic process"/>
    <property type="evidence" value="ECO:0007669"/>
    <property type="project" value="UniProtKB-UniRule"/>
</dbReference>
<keyword evidence="7 11" id="KW-0560">Oxidoreductase</keyword>
<dbReference type="RefSeq" id="XP_020059031.1">
    <property type="nucleotide sequence ID" value="XM_020199240.1"/>
</dbReference>
<evidence type="ECO:0000256" key="5">
    <source>
        <dbReference type="ARBA" id="ARBA00022630"/>
    </source>
</evidence>
<dbReference type="InterPro" id="IPR002937">
    <property type="entry name" value="Amino_oxidase"/>
</dbReference>
<evidence type="ECO:0000313" key="14">
    <source>
        <dbReference type="Proteomes" id="UP000184546"/>
    </source>
</evidence>
<comment type="similarity">
    <text evidence="3 11">Belongs to the protoporphyrinogen/coproporphyrinogen oxidase family. Protoporphyrinogen oxidase subfamily.</text>
</comment>
<dbReference type="GeneID" id="30973054"/>
<evidence type="ECO:0000313" key="13">
    <source>
        <dbReference type="EMBL" id="OJK02692.1"/>
    </source>
</evidence>
<dbReference type="Pfam" id="PF01593">
    <property type="entry name" value="Amino_oxidase"/>
    <property type="match status" value="1"/>
</dbReference>
<evidence type="ECO:0000256" key="4">
    <source>
        <dbReference type="ARBA" id="ARBA00012867"/>
    </source>
</evidence>
<dbReference type="OrthoDB" id="438553at2759"/>
<comment type="function">
    <text evidence="1 11">Catalyzes the 6-electron oxidation of protoporphyrinogen-IX to form protoporphyrin-IX.</text>
</comment>
<keyword evidence="8 11" id="KW-0350">Heme biosynthesis</keyword>
<evidence type="ECO:0000256" key="2">
    <source>
        <dbReference type="ARBA" id="ARBA00005073"/>
    </source>
</evidence>
<name>A0A1L9X2I8_ASPA1</name>
<evidence type="ECO:0000256" key="8">
    <source>
        <dbReference type="ARBA" id="ARBA00023133"/>
    </source>
</evidence>
<evidence type="ECO:0000256" key="10">
    <source>
        <dbReference type="ARBA" id="ARBA00047554"/>
    </source>
</evidence>
<gene>
    <name evidence="13" type="ORF">ASPACDRAFT_23945</name>
</gene>
<dbReference type="VEuPathDB" id="FungiDB:ASPACDRAFT_23945"/>
<dbReference type="PANTHER" id="PTHR42923">
    <property type="entry name" value="PROTOPORPHYRINOGEN OXIDASE"/>
    <property type="match status" value="1"/>
</dbReference>
<evidence type="ECO:0000259" key="12">
    <source>
        <dbReference type="Pfam" id="PF01593"/>
    </source>
</evidence>
<dbReference type="UniPathway" id="UPA00251">
    <property type="reaction ID" value="UER00324"/>
</dbReference>
<dbReference type="Proteomes" id="UP000184546">
    <property type="component" value="Unassembled WGS sequence"/>
</dbReference>
<keyword evidence="5 11" id="KW-0285">Flavoprotein</keyword>
<reference evidence="14" key="1">
    <citation type="journal article" date="2017" name="Genome Biol.">
        <title>Comparative genomics reveals high biological diversity and specific adaptations in the industrially and medically important fungal genus Aspergillus.</title>
        <authorList>
            <person name="de Vries R.P."/>
            <person name="Riley R."/>
            <person name="Wiebenga A."/>
            <person name="Aguilar-Osorio G."/>
            <person name="Amillis S."/>
            <person name="Uchima C.A."/>
            <person name="Anderluh G."/>
            <person name="Asadollahi M."/>
            <person name="Askin M."/>
            <person name="Barry K."/>
            <person name="Battaglia E."/>
            <person name="Bayram O."/>
            <person name="Benocci T."/>
            <person name="Braus-Stromeyer S.A."/>
            <person name="Caldana C."/>
            <person name="Canovas D."/>
            <person name="Cerqueira G.C."/>
            <person name="Chen F."/>
            <person name="Chen W."/>
            <person name="Choi C."/>
            <person name="Clum A."/>
            <person name="Dos Santos R.A."/>
            <person name="Damasio A.R."/>
            <person name="Diallinas G."/>
            <person name="Emri T."/>
            <person name="Fekete E."/>
            <person name="Flipphi M."/>
            <person name="Freyberg S."/>
            <person name="Gallo A."/>
            <person name="Gournas C."/>
            <person name="Habgood R."/>
            <person name="Hainaut M."/>
            <person name="Harispe M.L."/>
            <person name="Henrissat B."/>
            <person name="Hilden K.S."/>
            <person name="Hope R."/>
            <person name="Hossain A."/>
            <person name="Karabika E."/>
            <person name="Karaffa L."/>
            <person name="Karanyi Z."/>
            <person name="Krasevec N."/>
            <person name="Kuo A."/>
            <person name="Kusch H."/>
            <person name="LaButti K."/>
            <person name="Lagendijk E.L."/>
            <person name="Lapidus A."/>
            <person name="Levasseur A."/>
            <person name="Lindquist E."/>
            <person name="Lipzen A."/>
            <person name="Logrieco A.F."/>
            <person name="MacCabe A."/>
            <person name="Maekelae M.R."/>
            <person name="Malavazi I."/>
            <person name="Melin P."/>
            <person name="Meyer V."/>
            <person name="Mielnichuk N."/>
            <person name="Miskei M."/>
            <person name="Molnar A.P."/>
            <person name="Mule G."/>
            <person name="Ngan C.Y."/>
            <person name="Orejas M."/>
            <person name="Orosz E."/>
            <person name="Ouedraogo J.P."/>
            <person name="Overkamp K.M."/>
            <person name="Park H.-S."/>
            <person name="Perrone G."/>
            <person name="Piumi F."/>
            <person name="Punt P.J."/>
            <person name="Ram A.F."/>
            <person name="Ramon A."/>
            <person name="Rauscher S."/>
            <person name="Record E."/>
            <person name="Riano-Pachon D.M."/>
            <person name="Robert V."/>
            <person name="Roehrig J."/>
            <person name="Ruller R."/>
            <person name="Salamov A."/>
            <person name="Salih N.S."/>
            <person name="Samson R.A."/>
            <person name="Sandor E."/>
            <person name="Sanguinetti M."/>
            <person name="Schuetze T."/>
            <person name="Sepcic K."/>
            <person name="Shelest E."/>
            <person name="Sherlock G."/>
            <person name="Sophianopoulou V."/>
            <person name="Squina F.M."/>
            <person name="Sun H."/>
            <person name="Susca A."/>
            <person name="Todd R.B."/>
            <person name="Tsang A."/>
            <person name="Unkles S.E."/>
            <person name="van de Wiele N."/>
            <person name="van Rossen-Uffink D."/>
            <person name="Oliveira J.V."/>
            <person name="Vesth T.C."/>
            <person name="Visser J."/>
            <person name="Yu J.-H."/>
            <person name="Zhou M."/>
            <person name="Andersen M.R."/>
            <person name="Archer D.B."/>
            <person name="Baker S.E."/>
            <person name="Benoit I."/>
            <person name="Brakhage A.A."/>
            <person name="Braus G.H."/>
            <person name="Fischer R."/>
            <person name="Frisvad J.C."/>
            <person name="Goldman G.H."/>
            <person name="Houbraken J."/>
            <person name="Oakley B."/>
            <person name="Pocsi I."/>
            <person name="Scazzocchio C."/>
            <person name="Seiboth B."/>
            <person name="vanKuyk P.A."/>
            <person name="Wortman J."/>
            <person name="Dyer P.S."/>
            <person name="Grigoriev I.V."/>
        </authorList>
    </citation>
    <scope>NUCLEOTIDE SEQUENCE [LARGE SCALE GENOMIC DNA]</scope>
    <source>
        <strain evidence="14">ATCC 16872 / CBS 172.66 / WB 5094</strain>
    </source>
</reference>
<dbReference type="InterPro" id="IPR004572">
    <property type="entry name" value="Protoporphyrinogen_oxidase"/>
</dbReference>
<dbReference type="EC" id="1.3.3.4" evidence="4 11"/>
<evidence type="ECO:0000256" key="9">
    <source>
        <dbReference type="ARBA" id="ARBA00023244"/>
    </source>
</evidence>
<comment type="catalytic activity">
    <reaction evidence="10 11">
        <text>protoporphyrinogen IX + 3 O2 = protoporphyrin IX + 3 H2O2</text>
        <dbReference type="Rhea" id="RHEA:25576"/>
        <dbReference type="ChEBI" id="CHEBI:15379"/>
        <dbReference type="ChEBI" id="CHEBI:16240"/>
        <dbReference type="ChEBI" id="CHEBI:57306"/>
        <dbReference type="ChEBI" id="CHEBI:57307"/>
        <dbReference type="EC" id="1.3.3.4"/>
    </reaction>
</comment>